<evidence type="ECO:0000313" key="2">
    <source>
        <dbReference type="Proteomes" id="UP001220217"/>
    </source>
</evidence>
<dbReference type="EMBL" id="CP118721">
    <property type="protein sequence ID" value="WEA47310.1"/>
    <property type="molecule type" value="Genomic_DNA"/>
</dbReference>
<accession>A0ABD7X3T5</accession>
<protein>
    <submittedName>
        <fullName evidence="1">Uncharacterized protein</fullName>
    </submittedName>
</protein>
<keyword evidence="1" id="KW-0614">Plasmid</keyword>
<sequence length="52" mass="5859">MQNTFIKEDIKAAALNELKKFIQHENIDVSTYTCPGGSIDIEALLQDHNINL</sequence>
<organism evidence="1 2">
    <name type="scientific">Priestia aryabhattai</name>
    <name type="common">Bacillus aryabhattai</name>
    <dbReference type="NCBI Taxonomy" id="412384"/>
    <lineage>
        <taxon>Bacteria</taxon>
        <taxon>Bacillati</taxon>
        <taxon>Bacillota</taxon>
        <taxon>Bacilli</taxon>
        <taxon>Bacillales</taxon>
        <taxon>Bacillaceae</taxon>
        <taxon>Priestia</taxon>
    </lineage>
</organism>
<dbReference type="AlphaFoldDB" id="A0ABD7X3T5"/>
<evidence type="ECO:0000313" key="1">
    <source>
        <dbReference type="EMBL" id="WEA47310.1"/>
    </source>
</evidence>
<gene>
    <name evidence="1" type="ORF">PWO00_28455</name>
</gene>
<name>A0ABD7X3T5_PRIAR</name>
<proteinExistence type="predicted"/>
<geneLocation type="plasmid" evidence="1 2">
    <name>pG5MAi6_3</name>
</geneLocation>
<dbReference type="Proteomes" id="UP001220217">
    <property type="component" value="Plasmid pG5MAi6_3"/>
</dbReference>
<reference evidence="1 2" key="1">
    <citation type="submission" date="2023-02" db="EMBL/GenBank/DDBJ databases">
        <title>Complete genome sequence of Priestia aryabhattai G5MAi6, a methanol-tolerant strain isolated from tap water in Hong Kong.</title>
        <authorList>
            <person name="Leung K.M."/>
            <person name="Lai G.K.K."/>
            <person name="Griffin S.D.J."/>
        </authorList>
    </citation>
    <scope>NUCLEOTIDE SEQUENCE [LARGE SCALE GENOMIC DNA]</scope>
    <source>
        <strain evidence="1 2">G5MAi6</strain>
        <plasmid evidence="1 2">pG5MAi6_3</plasmid>
    </source>
</reference>
<dbReference type="RefSeq" id="WP_275037810.1">
    <property type="nucleotide sequence ID" value="NZ_CP118721.1"/>
</dbReference>